<evidence type="ECO:0000256" key="1">
    <source>
        <dbReference type="SAM" id="Phobius"/>
    </source>
</evidence>
<feature type="transmembrane region" description="Helical" evidence="1">
    <location>
        <begin position="163"/>
        <end position="185"/>
    </location>
</feature>
<evidence type="ECO:0000313" key="3">
    <source>
        <dbReference type="Proteomes" id="UP000660262"/>
    </source>
</evidence>
<reference evidence="2" key="1">
    <citation type="submission" date="2020-10" db="EMBL/GenBank/DDBJ databases">
        <title>Unveiling of a novel bifunctional photoreceptor, Dualchrome1, isolated from a cosmopolitan green alga.</title>
        <authorList>
            <person name="Suzuki S."/>
            <person name="Kawachi M."/>
        </authorList>
    </citation>
    <scope>NUCLEOTIDE SEQUENCE</scope>
    <source>
        <strain evidence="2">NIES 2893</strain>
    </source>
</reference>
<dbReference type="EMBL" id="BNJQ01000033">
    <property type="protein sequence ID" value="GHP11209.1"/>
    <property type="molecule type" value="Genomic_DNA"/>
</dbReference>
<name>A0A830I2B5_9CHLO</name>
<keyword evidence="1" id="KW-0472">Membrane</keyword>
<dbReference type="Proteomes" id="UP000660262">
    <property type="component" value="Unassembled WGS sequence"/>
</dbReference>
<dbReference type="OrthoDB" id="5860827at2759"/>
<accession>A0A830I2B5</accession>
<sequence>MAGMCGSVANAQESAVILVHKHYKETSSTYGVAEYDSNKNITVLLDVYNAGDAAAYDLQVEDLSFSEGIFNLVEGPTKTSWPELKPGANVRHSFVVSAGTPGTHATAAAAATYRDTEDAEDTEVVLSTVPIPVTVLSTTERAMSAFAKLLAYASLDMLPTFEAWARFLVTTGGLATTIFAVTGAVKLKERHDSNRRERLLKELTKGKGK</sequence>
<comment type="caution">
    <text evidence="2">The sequence shown here is derived from an EMBL/GenBank/DDBJ whole genome shotgun (WGS) entry which is preliminary data.</text>
</comment>
<dbReference type="AlphaFoldDB" id="A0A830I2B5"/>
<organism evidence="2 3">
    <name type="scientific">Pycnococcus provasolii</name>
    <dbReference type="NCBI Taxonomy" id="41880"/>
    <lineage>
        <taxon>Eukaryota</taxon>
        <taxon>Viridiplantae</taxon>
        <taxon>Chlorophyta</taxon>
        <taxon>Pseudoscourfieldiophyceae</taxon>
        <taxon>Pseudoscourfieldiales</taxon>
        <taxon>Pycnococcaceae</taxon>
        <taxon>Pycnococcus</taxon>
    </lineage>
</organism>
<keyword evidence="3" id="KW-1185">Reference proteome</keyword>
<gene>
    <name evidence="2" type="ORF">PPROV_000993900</name>
</gene>
<keyword evidence="1" id="KW-0812">Transmembrane</keyword>
<evidence type="ECO:0008006" key="4">
    <source>
        <dbReference type="Google" id="ProtNLM"/>
    </source>
</evidence>
<keyword evidence="1" id="KW-1133">Transmembrane helix</keyword>
<dbReference type="Pfam" id="PF05753">
    <property type="entry name" value="TRAP_beta"/>
    <property type="match status" value="1"/>
</dbReference>
<dbReference type="GO" id="GO:0005783">
    <property type="term" value="C:endoplasmic reticulum"/>
    <property type="evidence" value="ECO:0007669"/>
    <property type="project" value="TreeGrafter"/>
</dbReference>
<protein>
    <recommendedName>
        <fullName evidence="4">Translocon-associated protein subunit beta</fullName>
    </recommendedName>
</protein>
<evidence type="ECO:0000313" key="2">
    <source>
        <dbReference type="EMBL" id="GHP11209.1"/>
    </source>
</evidence>
<dbReference type="PANTHER" id="PTHR12861">
    <property type="entry name" value="TRANSLOCON-ASSOCIATED PROTEIN, BETA SUBUNIT PRECURSOR TRAP-BETA SIGNAL SEQUENCE RECEPTOR BETA SUBUNIT"/>
    <property type="match status" value="1"/>
</dbReference>
<proteinExistence type="predicted"/>
<dbReference type="PANTHER" id="PTHR12861:SF3">
    <property type="entry name" value="TRANSLOCON-ASSOCIATED PROTEIN SUBUNIT BETA"/>
    <property type="match status" value="1"/>
</dbReference>